<dbReference type="GO" id="GO:0006368">
    <property type="term" value="P:transcription elongation by RNA polymerase II"/>
    <property type="evidence" value="ECO:0007669"/>
    <property type="project" value="TreeGrafter"/>
</dbReference>
<evidence type="ECO:0000256" key="8">
    <source>
        <dbReference type="ARBA" id="ARBA00023163"/>
    </source>
</evidence>
<proteinExistence type="inferred from homology"/>
<dbReference type="InterPro" id="IPR038567">
    <property type="entry name" value="T_Elf1_sf"/>
</dbReference>
<sequence length="97" mass="10797">MGRRKSKRAEIKTKKAGPGLETQFSCPFCNHERAVQVKIDLQHSTAQAKCNSCTESFSSTQVNYLTQPVDVFHEWIDACEAANAGKSINTKSMHPQL</sequence>
<evidence type="ECO:0000256" key="2">
    <source>
        <dbReference type="ARBA" id="ARBA00004123"/>
    </source>
</evidence>
<evidence type="ECO:0000313" key="11">
    <source>
        <dbReference type="EMBL" id="KJE92266.1"/>
    </source>
</evidence>
<dbReference type="Gene3D" id="2.20.25.190">
    <property type="match status" value="1"/>
</dbReference>
<dbReference type="FunFam" id="2.20.25.190:FF:000001">
    <property type="entry name" value="Transcription elongation factor 1 homolog"/>
    <property type="match status" value="1"/>
</dbReference>
<dbReference type="GO" id="GO:0008023">
    <property type="term" value="C:transcription elongation factor complex"/>
    <property type="evidence" value="ECO:0007669"/>
    <property type="project" value="TreeGrafter"/>
</dbReference>
<accession>A0A0D2UB39</accession>
<keyword evidence="8 10" id="KW-0804">Transcription</keyword>
<protein>
    <recommendedName>
        <fullName evidence="10">Transcription elongation factor 1 homolog</fullName>
    </recommendedName>
</protein>
<evidence type="ECO:0000256" key="1">
    <source>
        <dbReference type="ARBA" id="ARBA00003357"/>
    </source>
</evidence>
<dbReference type="STRING" id="595528.A0A0D2UB39"/>
<evidence type="ECO:0000313" key="12">
    <source>
        <dbReference type="Proteomes" id="UP000008743"/>
    </source>
</evidence>
<dbReference type="PANTHER" id="PTHR20934:SF0">
    <property type="entry name" value="TRANSCRIPTION ELONGATION FACTOR 1 HOMOLOG"/>
    <property type="match status" value="1"/>
</dbReference>
<comment type="function">
    <text evidence="1 10">Transcription elongation factor implicated in the maintenance of proper chromatin structure in actively transcribed regions.</text>
</comment>
<keyword evidence="5 10" id="KW-0863">Zinc-finger</keyword>
<keyword evidence="12" id="KW-1185">Reference proteome</keyword>
<evidence type="ECO:0000256" key="7">
    <source>
        <dbReference type="ARBA" id="ARBA00023015"/>
    </source>
</evidence>
<dbReference type="GO" id="GO:0008270">
    <property type="term" value="F:zinc ion binding"/>
    <property type="evidence" value="ECO:0007669"/>
    <property type="project" value="UniProtKB-KW"/>
</dbReference>
<name>A0A0D2UB39_CAPO3</name>
<keyword evidence="6 10" id="KW-0862">Zinc</keyword>
<dbReference type="Proteomes" id="UP000008743">
    <property type="component" value="Unassembled WGS sequence"/>
</dbReference>
<dbReference type="SUPFAM" id="SSF57783">
    <property type="entry name" value="Zinc beta-ribbon"/>
    <property type="match status" value="1"/>
</dbReference>
<keyword evidence="4 10" id="KW-0479">Metal-binding</keyword>
<dbReference type="PhylomeDB" id="A0A0D2UB39"/>
<comment type="subcellular location">
    <subcellularLocation>
        <location evidence="2 10">Nucleus</location>
    </subcellularLocation>
</comment>
<dbReference type="InterPro" id="IPR007808">
    <property type="entry name" value="Elf1"/>
</dbReference>
<evidence type="ECO:0000256" key="5">
    <source>
        <dbReference type="ARBA" id="ARBA00022771"/>
    </source>
</evidence>
<dbReference type="RefSeq" id="XP_011270297.1">
    <property type="nucleotide sequence ID" value="XM_011271995.1"/>
</dbReference>
<dbReference type="FunCoup" id="A0A0D2UB39">
    <property type="interactions" value="185"/>
</dbReference>
<dbReference type="Pfam" id="PF05129">
    <property type="entry name" value="Zn_ribbon_Elf1"/>
    <property type="match status" value="1"/>
</dbReference>
<reference evidence="12" key="1">
    <citation type="submission" date="2011-02" db="EMBL/GenBank/DDBJ databases">
        <title>The Genome Sequence of Capsaspora owczarzaki ATCC 30864.</title>
        <authorList>
            <person name="Russ C."/>
            <person name="Cuomo C."/>
            <person name="Burger G."/>
            <person name="Gray M.W."/>
            <person name="Holland P.W.H."/>
            <person name="King N."/>
            <person name="Lang F.B.F."/>
            <person name="Roger A.J."/>
            <person name="Ruiz-Trillo I."/>
            <person name="Young S.K."/>
            <person name="Zeng Q."/>
            <person name="Gargeya S."/>
            <person name="Alvarado L."/>
            <person name="Berlin A."/>
            <person name="Chapman S.B."/>
            <person name="Chen Z."/>
            <person name="Freedman E."/>
            <person name="Gellesch M."/>
            <person name="Goldberg J."/>
            <person name="Griggs A."/>
            <person name="Gujja S."/>
            <person name="Heilman E."/>
            <person name="Heiman D."/>
            <person name="Howarth C."/>
            <person name="Mehta T."/>
            <person name="Neiman D."/>
            <person name="Pearson M."/>
            <person name="Roberts A."/>
            <person name="Saif S."/>
            <person name="Shea T."/>
            <person name="Shenoy N."/>
            <person name="Sisk P."/>
            <person name="Stolte C."/>
            <person name="Sykes S."/>
            <person name="White J."/>
            <person name="Yandava C."/>
            <person name="Haas B."/>
            <person name="Nusbaum C."/>
            <person name="Birren B."/>
        </authorList>
    </citation>
    <scope>NUCLEOTIDE SEQUENCE</scope>
    <source>
        <strain evidence="12">ATCC 30864</strain>
    </source>
</reference>
<dbReference type="PANTHER" id="PTHR20934">
    <property type="entry name" value="TRANSCRIPTION ELONGATION FACTOR 1 HOMOLOG"/>
    <property type="match status" value="1"/>
</dbReference>
<organism evidence="11 12">
    <name type="scientific">Capsaspora owczarzaki (strain ATCC 30864)</name>
    <dbReference type="NCBI Taxonomy" id="595528"/>
    <lineage>
        <taxon>Eukaryota</taxon>
        <taxon>Filasterea</taxon>
        <taxon>Capsaspora</taxon>
    </lineage>
</organism>
<evidence type="ECO:0000256" key="10">
    <source>
        <dbReference type="RuleBase" id="RU364033"/>
    </source>
</evidence>
<evidence type="ECO:0000256" key="6">
    <source>
        <dbReference type="ARBA" id="ARBA00022833"/>
    </source>
</evidence>
<comment type="similarity">
    <text evidence="3 10">Belongs to the ELOF1 family.</text>
</comment>
<evidence type="ECO:0000256" key="3">
    <source>
        <dbReference type="ARBA" id="ARBA00009730"/>
    </source>
</evidence>
<evidence type="ECO:0000256" key="4">
    <source>
        <dbReference type="ARBA" id="ARBA00022723"/>
    </source>
</evidence>
<evidence type="ECO:0000256" key="9">
    <source>
        <dbReference type="ARBA" id="ARBA00023242"/>
    </source>
</evidence>
<dbReference type="GO" id="GO:0000993">
    <property type="term" value="F:RNA polymerase II complex binding"/>
    <property type="evidence" value="ECO:0007669"/>
    <property type="project" value="TreeGrafter"/>
</dbReference>
<dbReference type="EMBL" id="KE346363">
    <property type="protein sequence ID" value="KJE92266.1"/>
    <property type="molecule type" value="Genomic_DNA"/>
</dbReference>
<dbReference type="OrthoDB" id="445983at2759"/>
<gene>
    <name evidence="11" type="ORF">CAOG_008686</name>
</gene>
<dbReference type="AlphaFoldDB" id="A0A0D2UB39"/>
<keyword evidence="7 10" id="KW-0805">Transcription regulation</keyword>
<keyword evidence="9 10" id="KW-0539">Nucleus</keyword>
<dbReference type="InParanoid" id="A0A0D2UB39"/>